<gene>
    <name evidence="8" type="ORF">FOA43_000993</name>
</gene>
<dbReference type="PANTHER" id="PTHR14344:SF3">
    <property type="entry name" value="WD REPEAT-CONTAINING PROTEIN 6"/>
    <property type="match status" value="1"/>
</dbReference>
<name>A0A875RNH1_EENNA</name>
<evidence type="ECO:0000256" key="2">
    <source>
        <dbReference type="ARBA" id="ARBA00022490"/>
    </source>
</evidence>
<keyword evidence="5" id="KW-0677">Repeat</keyword>
<dbReference type="PROSITE" id="PS00678">
    <property type="entry name" value="WD_REPEATS_1"/>
    <property type="match status" value="1"/>
</dbReference>
<reference evidence="8" key="1">
    <citation type="submission" date="2020-10" db="EMBL/GenBank/DDBJ databases">
        <authorList>
            <person name="Roach M.J.R."/>
        </authorList>
    </citation>
    <scope>NUCLEOTIDE SEQUENCE</scope>
    <source>
        <strain evidence="8">CBS 1945</strain>
    </source>
</reference>
<dbReference type="Proteomes" id="UP000662931">
    <property type="component" value="Chromosome 1"/>
</dbReference>
<dbReference type="OrthoDB" id="66881at2759"/>
<keyword evidence="9" id="KW-1185">Reference proteome</keyword>
<dbReference type="GO" id="GO:0005737">
    <property type="term" value="C:cytoplasm"/>
    <property type="evidence" value="ECO:0007669"/>
    <property type="project" value="UniProtKB-SubCell"/>
</dbReference>
<accession>A0A875RNH1</accession>
<dbReference type="Gene3D" id="2.130.10.10">
    <property type="entry name" value="YVTN repeat-like/Quinoprotein amine dehydrogenase"/>
    <property type="match status" value="3"/>
</dbReference>
<dbReference type="RefSeq" id="XP_038777245.1">
    <property type="nucleotide sequence ID" value="XM_038921317.1"/>
</dbReference>
<dbReference type="GO" id="GO:0030488">
    <property type="term" value="P:tRNA methylation"/>
    <property type="evidence" value="ECO:0007669"/>
    <property type="project" value="TreeGrafter"/>
</dbReference>
<organism evidence="8 9">
    <name type="scientific">Eeniella nana</name>
    <name type="common">Yeast</name>
    <name type="synonym">Brettanomyces nanus</name>
    <dbReference type="NCBI Taxonomy" id="13502"/>
    <lineage>
        <taxon>Eukaryota</taxon>
        <taxon>Fungi</taxon>
        <taxon>Dikarya</taxon>
        <taxon>Ascomycota</taxon>
        <taxon>Saccharomycotina</taxon>
        <taxon>Pichiomycetes</taxon>
        <taxon>Pichiales</taxon>
        <taxon>Pichiaceae</taxon>
        <taxon>Brettanomyces</taxon>
    </lineage>
</organism>
<dbReference type="EMBL" id="CP064812">
    <property type="protein sequence ID" value="QPG73680.1"/>
    <property type="molecule type" value="Genomic_DNA"/>
</dbReference>
<proteinExistence type="inferred from homology"/>
<evidence type="ECO:0000256" key="3">
    <source>
        <dbReference type="ARBA" id="ARBA00022574"/>
    </source>
</evidence>
<dbReference type="SUPFAM" id="SSF51004">
    <property type="entry name" value="C-terminal (heme d1) domain of cytochrome cd1-nitrite reductase"/>
    <property type="match status" value="1"/>
</dbReference>
<dbReference type="InterPro" id="IPR036322">
    <property type="entry name" value="WD40_repeat_dom_sf"/>
</dbReference>
<dbReference type="PANTHER" id="PTHR14344">
    <property type="entry name" value="WD REPEAT PROTEIN"/>
    <property type="match status" value="1"/>
</dbReference>
<dbReference type="InterPro" id="IPR011048">
    <property type="entry name" value="Haem_d1_sf"/>
</dbReference>
<dbReference type="InterPro" id="IPR001680">
    <property type="entry name" value="WD40_rpt"/>
</dbReference>
<keyword evidence="2" id="KW-0963">Cytoplasm</keyword>
<evidence type="ECO:0000256" key="6">
    <source>
        <dbReference type="ARBA" id="ARBA00038255"/>
    </source>
</evidence>
<dbReference type="PROSITE" id="PS50082">
    <property type="entry name" value="WD_REPEATS_2"/>
    <property type="match status" value="1"/>
</dbReference>
<feature type="repeat" description="WD" evidence="7">
    <location>
        <begin position="190"/>
        <end position="231"/>
    </location>
</feature>
<sequence length="1024" mass="114191">MMTESGGVRAISPIFNVGPICALQILETDNDTVLAGEGPILKAYNFKTGDVIARMRAFPRNKVHGISVYETEKPELVAVFGGRSLSVISYDHFKKNAAEFKEYAVGDWILAVEFSLDGSKLYCLTAHNVVVTVDVASMMLIDSKNCGWKSILYSGSIKALKDGRILICSGTVMNGILVWELTSSKLLYNLTDHEGSIFGVKPSNCGKYLLSCSDDRSIRVWDLSKGELLATGWGHGARIWGLSFFSFDSNHGFKVFSCSEDCTARVWKYANGSGELVQQRLISCHTGRSIWSECVNDKLKIGFTGGADGKLKVHDLAPDIRLGYVSCLWTVSGISKQTDIGFEKVETIKSYYDFGYGLFAVSSLGKCFAVNNSHQWNHLFEDARFARFSLVTGFKHTGIVVLCNKSGIMILLKFDSTCNLLSRSEILIPTISRLGNILTSSTNDKLLLLAESPNPQDCLVLQEIDEATSKVIYTSLLVKPQENIAISSLLYDADTQYLVVGSRFATIILYDMSIGTEVPVCAYYKNQVKGDTVSELLVASADKISRELSFYVTMKDGRFYIIKVGTNRQMEILEDNRLQRGFLEGLLIGSNGELLLYGFKSDCFYVWNETTQDEIVRIVCGGPHRQWSFYYWHEEGKLRFRFVFTRASDIMMVQNGSQQFVDYLNVGLHGREIRSMAVMNGPSENEKLLISGGEDTTVKLSELKMDGTIKLLWTQRQHGSGLQSVHVVNDEYVMSSSAREELYLWKVSQATGKPSICLYRTIRPISKHPDLRVMDFDTLEIKDKGKPIGFIVATVYSNSLICLWYFNYVEKSYKMFVNDYYRQCCILSVHFMILRGKIYLTAASTNGYLSIYNVDSLLSKYFELGSGNTLIMTGDGTFEVSKLGRLIVDKQLHQSSIKALDYRYVSESEIVIVTGGDDNSLILSKINMKNDAESDSVQVEVLSYISDAAASTITCVNMIDENRVVVSSVDQKFRVWSIKGGNLQLLDDEYTTVADIGCAVVSEFNGVKMVLIGGAGVSVWKLNE</sequence>
<evidence type="ECO:0000256" key="7">
    <source>
        <dbReference type="PROSITE-ProRule" id="PRU00221"/>
    </source>
</evidence>
<evidence type="ECO:0000256" key="1">
    <source>
        <dbReference type="ARBA" id="ARBA00004496"/>
    </source>
</evidence>
<evidence type="ECO:0000313" key="8">
    <source>
        <dbReference type="EMBL" id="QPG73680.1"/>
    </source>
</evidence>
<evidence type="ECO:0000313" key="9">
    <source>
        <dbReference type="Proteomes" id="UP000662931"/>
    </source>
</evidence>
<dbReference type="KEGG" id="bnn:FOA43_000993"/>
<protein>
    <submittedName>
        <fullName evidence="8">Uncharacterized protein</fullName>
    </submittedName>
</protein>
<comment type="similarity">
    <text evidence="6">Belongs to the WD repeat WDR6 family.</text>
</comment>
<dbReference type="InterPro" id="IPR015943">
    <property type="entry name" value="WD40/YVTN_repeat-like_dom_sf"/>
</dbReference>
<dbReference type="SMART" id="SM00320">
    <property type="entry name" value="WD40"/>
    <property type="match status" value="7"/>
</dbReference>
<dbReference type="Pfam" id="PF00400">
    <property type="entry name" value="WD40"/>
    <property type="match status" value="2"/>
</dbReference>
<evidence type="ECO:0000256" key="5">
    <source>
        <dbReference type="ARBA" id="ARBA00022737"/>
    </source>
</evidence>
<evidence type="ECO:0000256" key="4">
    <source>
        <dbReference type="ARBA" id="ARBA00022694"/>
    </source>
</evidence>
<keyword evidence="4" id="KW-0819">tRNA processing</keyword>
<comment type="subcellular location">
    <subcellularLocation>
        <location evidence="1">Cytoplasm</location>
    </subcellularLocation>
</comment>
<dbReference type="AlphaFoldDB" id="A0A875RNH1"/>
<dbReference type="PROSITE" id="PS50294">
    <property type="entry name" value="WD_REPEATS_REGION"/>
    <property type="match status" value="1"/>
</dbReference>
<dbReference type="SUPFAM" id="SSF50978">
    <property type="entry name" value="WD40 repeat-like"/>
    <property type="match status" value="2"/>
</dbReference>
<dbReference type="InterPro" id="IPR019775">
    <property type="entry name" value="WD40_repeat_CS"/>
</dbReference>
<dbReference type="InterPro" id="IPR051973">
    <property type="entry name" value="tRNA_Anticodon_Mtase-Reg"/>
</dbReference>
<dbReference type="GeneID" id="62194394"/>
<keyword evidence="3 7" id="KW-0853">WD repeat</keyword>